<reference evidence="2 3" key="1">
    <citation type="submission" date="2018-10" db="EMBL/GenBank/DDBJ databases">
        <authorList>
            <person name="Ekblom R."/>
            <person name="Jareborg N."/>
        </authorList>
    </citation>
    <scope>NUCLEOTIDE SEQUENCE [LARGE SCALE GENOMIC DNA]</scope>
    <source>
        <tissue evidence="2">Muscle</tissue>
    </source>
</reference>
<keyword evidence="3" id="KW-1185">Reference proteome</keyword>
<gene>
    <name evidence="2" type="ORF">BN2614_LOCUS4</name>
</gene>
<comment type="caution">
    <text evidence="2">The sequence shown here is derived from an EMBL/GenBank/DDBJ whole genome shotgun (WGS) entry which is preliminary data.</text>
</comment>
<evidence type="ECO:0000313" key="2">
    <source>
        <dbReference type="EMBL" id="VCW85393.1"/>
    </source>
</evidence>
<dbReference type="Proteomes" id="UP000269945">
    <property type="component" value="Unassembled WGS sequence"/>
</dbReference>
<dbReference type="EMBL" id="CYRY02015315">
    <property type="protein sequence ID" value="VCW85393.1"/>
    <property type="molecule type" value="Genomic_DNA"/>
</dbReference>
<proteinExistence type="predicted"/>
<feature type="region of interest" description="Disordered" evidence="1">
    <location>
        <begin position="89"/>
        <end position="112"/>
    </location>
</feature>
<dbReference type="AlphaFoldDB" id="A0A9X9LSZ2"/>
<name>A0A9X9LSZ2_GULGU</name>
<evidence type="ECO:0000256" key="1">
    <source>
        <dbReference type="SAM" id="MobiDB-lite"/>
    </source>
</evidence>
<sequence>MGQDSGLIFIIAGMHMEGMGKRTKKQEMIQVLRRIWRKQEGWRGGRPRGHRVPFPHQVASLGRYEHCHLGLSSQLHLLAWLLGAPISPDSASSQIASPTASPQSQSPMSEASSLSDLFLAPTSLHHPKPGPYLLTPKLQQELIPINALPTPIPPPCNPRLVQA</sequence>
<protein>
    <submittedName>
        <fullName evidence="2">Uncharacterized protein</fullName>
    </submittedName>
</protein>
<evidence type="ECO:0000313" key="3">
    <source>
        <dbReference type="Proteomes" id="UP000269945"/>
    </source>
</evidence>
<accession>A0A9X9LSZ2</accession>
<organism evidence="2 3">
    <name type="scientific">Gulo gulo</name>
    <name type="common">Wolverine</name>
    <name type="synonym">Gluton</name>
    <dbReference type="NCBI Taxonomy" id="48420"/>
    <lineage>
        <taxon>Eukaryota</taxon>
        <taxon>Metazoa</taxon>
        <taxon>Chordata</taxon>
        <taxon>Craniata</taxon>
        <taxon>Vertebrata</taxon>
        <taxon>Euteleostomi</taxon>
        <taxon>Mammalia</taxon>
        <taxon>Eutheria</taxon>
        <taxon>Laurasiatheria</taxon>
        <taxon>Carnivora</taxon>
        <taxon>Caniformia</taxon>
        <taxon>Musteloidea</taxon>
        <taxon>Mustelidae</taxon>
        <taxon>Guloninae</taxon>
        <taxon>Gulo</taxon>
    </lineage>
</organism>
<feature type="compositionally biased region" description="Low complexity" evidence="1">
    <location>
        <begin position="89"/>
        <end position="109"/>
    </location>
</feature>